<dbReference type="EMBL" id="JAPDRN010000008">
    <property type="protein sequence ID" value="KAJ9643301.1"/>
    <property type="molecule type" value="Genomic_DNA"/>
</dbReference>
<proteinExistence type="predicted"/>
<evidence type="ECO:0000256" key="2">
    <source>
        <dbReference type="SAM" id="MobiDB-lite"/>
    </source>
</evidence>
<evidence type="ECO:0000259" key="3">
    <source>
        <dbReference type="Pfam" id="PF04082"/>
    </source>
</evidence>
<feature type="compositionally biased region" description="Pro residues" evidence="2">
    <location>
        <begin position="9"/>
        <end position="22"/>
    </location>
</feature>
<accession>A0AA39D2W6</accession>
<comment type="caution">
    <text evidence="4">The sequence shown here is derived from an EMBL/GenBank/DDBJ whole genome shotgun (WGS) entry which is preliminary data.</text>
</comment>
<gene>
    <name evidence="4" type="ORF">H2204_002197</name>
</gene>
<dbReference type="PANTHER" id="PTHR47425:SF2">
    <property type="entry name" value="FARB-RELATED"/>
    <property type="match status" value="1"/>
</dbReference>
<dbReference type="PANTHER" id="PTHR47425">
    <property type="entry name" value="FARB-RELATED"/>
    <property type="match status" value="1"/>
</dbReference>
<dbReference type="Proteomes" id="UP001172681">
    <property type="component" value="Unassembled WGS sequence"/>
</dbReference>
<feature type="region of interest" description="Disordered" evidence="2">
    <location>
        <begin position="1"/>
        <end position="62"/>
    </location>
</feature>
<evidence type="ECO:0000313" key="4">
    <source>
        <dbReference type="EMBL" id="KAJ9643301.1"/>
    </source>
</evidence>
<dbReference type="AlphaFoldDB" id="A0AA39D2W6"/>
<protein>
    <recommendedName>
        <fullName evidence="3">Xylanolytic transcriptional activator regulatory domain-containing protein</fullName>
    </recommendedName>
</protein>
<dbReference type="CDD" id="cd12148">
    <property type="entry name" value="fungal_TF_MHR"/>
    <property type="match status" value="1"/>
</dbReference>
<name>A0AA39D2W6_9EURO</name>
<keyword evidence="1" id="KW-0539">Nucleus</keyword>
<keyword evidence="5" id="KW-1185">Reference proteome</keyword>
<sequence length="716" mass="79462">MRRRQYMRSPPPVPSHKIPSPPASLQRPGNPRYLPDARPEASQRPEIAAYDVSLGPQSSAASQPQLDHSALYSDIDLSDFLVTCSPLSLPPTGSTSQPIISDQSNDRLANEIDPQFAAEVVDNIDFGAALGALSAAEPAPTYMSNEFESLRGQPQALSALSTTTSSKPTSDCVCDIACKSPFPWVAIWCRRNLDTATIATLQATQSLTAPSFETVLVLFEHYFVHLNTSKPCVSEWDLYRCIFERSSDEQGQQWKISLSLLNAVLFAASGFVSKEVAEAAGFSSIMLMRRTFYTRAKTLYDAGCEQNNMDRLRICLLLSHFQSFPVANHEPGSWLLEARRILLQADLQYQFTNNSRGKLEKRWRLLYCCFIMELCSHIISSRLRGPTIDVPDDVPKMQIEDLEDATCTWFMDPETKKKAMEMFLGYVNVSKILLPLRRLLQCRNAEVLSTLGRDPNTIERSQMTSDLESVESQLTEWHDAREKLFEKIKWPATFVPGEVSNWVMQASVYPISGTPTGPLIQPAAHDKVGGGDAGDVLHSAPAGFHQHHPNPPWSLAAGLCQISPGHNVLLASSPPPPKLDQSKILKLRALRSIPYVLVPLIISTVYLRSTASTSACIVHDLSTCYRVLAIFAERYEVVDYYLQLVEMCAAIAYDRLLLEKVPYPAPSNGSSLRKLMSTETDDTPLPPIKTYLAALTALENCLVRGITDPVKCRHAT</sequence>
<evidence type="ECO:0000313" key="5">
    <source>
        <dbReference type="Proteomes" id="UP001172681"/>
    </source>
</evidence>
<reference evidence="4" key="1">
    <citation type="submission" date="2022-10" db="EMBL/GenBank/DDBJ databases">
        <title>Culturing micro-colonial fungi from biological soil crusts in the Mojave desert and describing Neophaeococcomyces mojavensis, and introducing the new genera and species Taxawa tesnikishii.</title>
        <authorList>
            <person name="Kurbessoian T."/>
            <person name="Stajich J.E."/>
        </authorList>
    </citation>
    <scope>NUCLEOTIDE SEQUENCE</scope>
    <source>
        <strain evidence="4">TK_35</strain>
    </source>
</reference>
<organism evidence="4 5">
    <name type="scientific">Knufia peltigerae</name>
    <dbReference type="NCBI Taxonomy" id="1002370"/>
    <lineage>
        <taxon>Eukaryota</taxon>
        <taxon>Fungi</taxon>
        <taxon>Dikarya</taxon>
        <taxon>Ascomycota</taxon>
        <taxon>Pezizomycotina</taxon>
        <taxon>Eurotiomycetes</taxon>
        <taxon>Chaetothyriomycetidae</taxon>
        <taxon>Chaetothyriales</taxon>
        <taxon>Trichomeriaceae</taxon>
        <taxon>Knufia</taxon>
    </lineage>
</organism>
<dbReference type="GO" id="GO:0008270">
    <property type="term" value="F:zinc ion binding"/>
    <property type="evidence" value="ECO:0007669"/>
    <property type="project" value="InterPro"/>
</dbReference>
<dbReference type="GO" id="GO:0003677">
    <property type="term" value="F:DNA binding"/>
    <property type="evidence" value="ECO:0007669"/>
    <property type="project" value="InterPro"/>
</dbReference>
<dbReference type="InterPro" id="IPR007219">
    <property type="entry name" value="XnlR_reg_dom"/>
</dbReference>
<evidence type="ECO:0000256" key="1">
    <source>
        <dbReference type="ARBA" id="ARBA00023242"/>
    </source>
</evidence>
<dbReference type="Pfam" id="PF04082">
    <property type="entry name" value="Fungal_trans"/>
    <property type="match status" value="1"/>
</dbReference>
<dbReference type="InterPro" id="IPR052761">
    <property type="entry name" value="Fungal_Detox/Toxin_TFs"/>
</dbReference>
<dbReference type="GO" id="GO:0006351">
    <property type="term" value="P:DNA-templated transcription"/>
    <property type="evidence" value="ECO:0007669"/>
    <property type="project" value="InterPro"/>
</dbReference>
<feature type="domain" description="Xylanolytic transcriptional activator regulatory" evidence="3">
    <location>
        <begin position="222"/>
        <end position="479"/>
    </location>
</feature>